<dbReference type="RefSeq" id="WP_274639409.1">
    <property type="nucleotide sequence ID" value="NZ_JAIWJY010000002.1"/>
</dbReference>
<sequence>MRNYRKFEVWKKSHELALKVYELTKSFPKEEIYGITSQLRRASLICRTKIMKI</sequence>
<dbReference type="Pfam" id="PF05635">
    <property type="entry name" value="23S_rRNA_IVP"/>
    <property type="match status" value="1"/>
</dbReference>
<gene>
    <name evidence="1" type="ORF">LCI24_04880</name>
</gene>
<dbReference type="InterPro" id="IPR036583">
    <property type="entry name" value="23S_rRNA_IVS_sf"/>
</dbReference>
<dbReference type="Gene3D" id="1.20.1440.60">
    <property type="entry name" value="23S rRNA-intervening sequence"/>
    <property type="match status" value="1"/>
</dbReference>
<protein>
    <submittedName>
        <fullName evidence="1">Four helix bundle protein</fullName>
    </submittedName>
</protein>
<keyword evidence="2" id="KW-1185">Reference proteome</keyword>
<dbReference type="AlphaFoldDB" id="A0A9X4INV4"/>
<organism evidence="1 2">
    <name type="scientific">Tenacibaculum larymnensis</name>
    <dbReference type="NCBI Taxonomy" id="2878201"/>
    <lineage>
        <taxon>Bacteria</taxon>
        <taxon>Pseudomonadati</taxon>
        <taxon>Bacteroidota</taxon>
        <taxon>Flavobacteriia</taxon>
        <taxon>Flavobacteriales</taxon>
        <taxon>Flavobacteriaceae</taxon>
        <taxon>Tenacibaculum</taxon>
    </lineage>
</organism>
<dbReference type="InterPro" id="IPR012657">
    <property type="entry name" value="23S_rRNA-intervening_sequence"/>
</dbReference>
<comment type="caution">
    <text evidence="1">The sequence shown here is derived from an EMBL/GenBank/DDBJ whole genome shotgun (WGS) entry which is preliminary data.</text>
</comment>
<name>A0A9X4INV4_9FLAO</name>
<evidence type="ECO:0000313" key="2">
    <source>
        <dbReference type="Proteomes" id="UP001149303"/>
    </source>
</evidence>
<accession>A0A9X4INV4</accession>
<dbReference type="NCBIfam" id="TIGR02436">
    <property type="entry name" value="four helix bundle protein"/>
    <property type="match status" value="1"/>
</dbReference>
<evidence type="ECO:0000313" key="1">
    <source>
        <dbReference type="EMBL" id="MDE1206125.1"/>
    </source>
</evidence>
<dbReference type="Proteomes" id="UP001149303">
    <property type="component" value="Unassembled WGS sequence"/>
</dbReference>
<dbReference type="EMBL" id="JAIWJY010000002">
    <property type="protein sequence ID" value="MDE1206125.1"/>
    <property type="molecule type" value="Genomic_DNA"/>
</dbReference>
<reference evidence="1" key="1">
    <citation type="submission" date="2021-09" db="EMBL/GenBank/DDBJ databases">
        <authorList>
            <person name="Smyrli M."/>
        </authorList>
    </citation>
    <scope>NUCLEOTIDE SEQUENCE</scope>
    <source>
        <strain evidence="1">LAR25</strain>
    </source>
</reference>
<proteinExistence type="predicted"/>
<dbReference type="SUPFAM" id="SSF158446">
    <property type="entry name" value="IVS-encoded protein-like"/>
    <property type="match status" value="1"/>
</dbReference>